<dbReference type="FunCoup" id="E1ZC70">
    <property type="interactions" value="949"/>
</dbReference>
<accession>E1ZC70</accession>
<dbReference type="Proteomes" id="UP000008141">
    <property type="component" value="Unassembled WGS sequence"/>
</dbReference>
<dbReference type="eggNOG" id="KOG3338">
    <property type="taxonomic scope" value="Eukaryota"/>
</dbReference>
<dbReference type="PANTHER" id="PTHR23419">
    <property type="entry name" value="DIVALENT CATION TOLERANCE CUTA-RELATED"/>
    <property type="match status" value="1"/>
</dbReference>
<dbReference type="SUPFAM" id="SSF54913">
    <property type="entry name" value="GlnB-like"/>
    <property type="match status" value="1"/>
</dbReference>
<comment type="similarity">
    <text evidence="1">Belongs to the CutA family.</text>
</comment>
<keyword evidence="3" id="KW-1185">Reference proteome</keyword>
<dbReference type="GO" id="GO:0010038">
    <property type="term" value="P:response to metal ion"/>
    <property type="evidence" value="ECO:0007669"/>
    <property type="project" value="InterPro"/>
</dbReference>
<dbReference type="RefSeq" id="XP_005848861.1">
    <property type="nucleotide sequence ID" value="XM_005848799.1"/>
</dbReference>
<dbReference type="GO" id="GO:0005507">
    <property type="term" value="F:copper ion binding"/>
    <property type="evidence" value="ECO:0007669"/>
    <property type="project" value="TreeGrafter"/>
</dbReference>
<dbReference type="STRING" id="554065.E1ZC70"/>
<evidence type="ECO:0000313" key="3">
    <source>
        <dbReference type="Proteomes" id="UP000008141"/>
    </source>
</evidence>
<feature type="non-terminal residue" evidence="2">
    <location>
        <position position="94"/>
    </location>
</feature>
<dbReference type="InterPro" id="IPR004323">
    <property type="entry name" value="Ion_tolerance_CutA"/>
</dbReference>
<dbReference type="OMA" id="VMENHTY"/>
<evidence type="ECO:0008006" key="4">
    <source>
        <dbReference type="Google" id="ProtNLM"/>
    </source>
</evidence>
<evidence type="ECO:0000256" key="1">
    <source>
        <dbReference type="ARBA" id="ARBA00010169"/>
    </source>
</evidence>
<protein>
    <recommendedName>
        <fullName evidence="4">Divalent-cation tolerance protein CutA</fullName>
    </recommendedName>
</protein>
<dbReference type="KEGG" id="cvr:CHLNCDRAFT_17678"/>
<dbReference type="Pfam" id="PF03091">
    <property type="entry name" value="CutA1"/>
    <property type="match status" value="1"/>
</dbReference>
<organism evidence="3">
    <name type="scientific">Chlorella variabilis</name>
    <name type="common">Green alga</name>
    <dbReference type="NCBI Taxonomy" id="554065"/>
    <lineage>
        <taxon>Eukaryota</taxon>
        <taxon>Viridiplantae</taxon>
        <taxon>Chlorophyta</taxon>
        <taxon>core chlorophytes</taxon>
        <taxon>Trebouxiophyceae</taxon>
        <taxon>Chlorellales</taxon>
        <taxon>Chlorellaceae</taxon>
        <taxon>Chlorella clade</taxon>
        <taxon>Chlorella</taxon>
    </lineage>
</organism>
<dbReference type="InParanoid" id="E1ZC70"/>
<name>E1ZC70_CHLVA</name>
<gene>
    <name evidence="2" type="ORF">CHLNCDRAFT_17678</name>
</gene>
<evidence type="ECO:0000313" key="2">
    <source>
        <dbReference type="EMBL" id="EFN56759.1"/>
    </source>
</evidence>
<reference evidence="2 3" key="1">
    <citation type="journal article" date="2010" name="Plant Cell">
        <title>The Chlorella variabilis NC64A genome reveals adaptation to photosymbiosis, coevolution with viruses, and cryptic sex.</title>
        <authorList>
            <person name="Blanc G."/>
            <person name="Duncan G."/>
            <person name="Agarkova I."/>
            <person name="Borodovsky M."/>
            <person name="Gurnon J."/>
            <person name="Kuo A."/>
            <person name="Lindquist E."/>
            <person name="Lucas S."/>
            <person name="Pangilinan J."/>
            <person name="Polle J."/>
            <person name="Salamov A."/>
            <person name="Terry A."/>
            <person name="Yamada T."/>
            <person name="Dunigan D.D."/>
            <person name="Grigoriev I.V."/>
            <person name="Claverie J.M."/>
            <person name="Van Etten J.L."/>
        </authorList>
    </citation>
    <scope>NUCLEOTIDE SEQUENCE [LARGE SCALE GENOMIC DNA]</scope>
    <source>
        <strain evidence="2 3">NC64A</strain>
    </source>
</reference>
<dbReference type="GeneID" id="17356160"/>
<dbReference type="OrthoDB" id="2017693at2759"/>
<feature type="non-terminal residue" evidence="2">
    <location>
        <position position="1"/>
    </location>
</feature>
<sequence>VVFVTVPSKAVGQKIAHSLVEGKLAACVNIIPGLESVYLWEGKVQSDAELLLKIKTRKALVGELTAAVKALHPYQECEVVAVDVTGGSDTYLQW</sequence>
<dbReference type="InterPro" id="IPR011322">
    <property type="entry name" value="N-reg_PII-like_a/b"/>
</dbReference>
<dbReference type="Gene3D" id="3.30.70.120">
    <property type="match status" value="1"/>
</dbReference>
<proteinExistence type="inferred from homology"/>
<dbReference type="InterPro" id="IPR015867">
    <property type="entry name" value="N-reg_PII/ATP_PRibTrfase_C"/>
</dbReference>
<dbReference type="PANTHER" id="PTHR23419:SF8">
    <property type="entry name" value="FI09726P"/>
    <property type="match status" value="1"/>
</dbReference>
<dbReference type="EMBL" id="GL433841">
    <property type="protein sequence ID" value="EFN56759.1"/>
    <property type="molecule type" value="Genomic_DNA"/>
</dbReference>
<dbReference type="AlphaFoldDB" id="E1ZC70"/>